<organism evidence="2 3">
    <name type="scientific">Colletotrichum nymphaeae SA-01</name>
    <dbReference type="NCBI Taxonomy" id="1460502"/>
    <lineage>
        <taxon>Eukaryota</taxon>
        <taxon>Fungi</taxon>
        <taxon>Dikarya</taxon>
        <taxon>Ascomycota</taxon>
        <taxon>Pezizomycotina</taxon>
        <taxon>Sordariomycetes</taxon>
        <taxon>Hypocreomycetidae</taxon>
        <taxon>Glomerellales</taxon>
        <taxon>Glomerellaceae</taxon>
        <taxon>Colletotrichum</taxon>
        <taxon>Colletotrichum acutatum species complex</taxon>
    </lineage>
</organism>
<reference evidence="2 3" key="1">
    <citation type="submission" date="2014-02" db="EMBL/GenBank/DDBJ databases">
        <title>The genome sequence of Colletotrichum nymphaeae SA-01.</title>
        <authorList>
            <person name="Baroncelli R."/>
            <person name="Thon M.R."/>
        </authorList>
    </citation>
    <scope>NUCLEOTIDE SEQUENCE [LARGE SCALE GENOMIC DNA]</scope>
    <source>
        <strain evidence="2 3">SA-01</strain>
    </source>
</reference>
<feature type="compositionally biased region" description="Polar residues" evidence="1">
    <location>
        <begin position="1"/>
        <end position="10"/>
    </location>
</feature>
<accession>A0A135SXK6</accession>
<keyword evidence="3" id="KW-1185">Reference proteome</keyword>
<sequence>MSIYTTTEQDFSVWMGGDPGGAMESANHLCPAQRPAPPAPLSGIDFGDYEPLFPRRTILNPPSPPPPSPSQLGAYHPVSLSLSESVSML</sequence>
<protein>
    <submittedName>
        <fullName evidence="2">Uncharacterized protein</fullName>
    </submittedName>
</protein>
<gene>
    <name evidence="2" type="ORF">CNYM01_03273</name>
</gene>
<evidence type="ECO:0000313" key="2">
    <source>
        <dbReference type="EMBL" id="KXH40585.1"/>
    </source>
</evidence>
<dbReference type="Proteomes" id="UP000070054">
    <property type="component" value="Unassembled WGS sequence"/>
</dbReference>
<dbReference type="EMBL" id="JEMN01001311">
    <property type="protein sequence ID" value="KXH40585.1"/>
    <property type="molecule type" value="Genomic_DNA"/>
</dbReference>
<evidence type="ECO:0000256" key="1">
    <source>
        <dbReference type="SAM" id="MobiDB-lite"/>
    </source>
</evidence>
<name>A0A135SXK6_9PEZI</name>
<proteinExistence type="predicted"/>
<feature type="region of interest" description="Disordered" evidence="1">
    <location>
        <begin position="1"/>
        <end position="76"/>
    </location>
</feature>
<evidence type="ECO:0000313" key="3">
    <source>
        <dbReference type="Proteomes" id="UP000070054"/>
    </source>
</evidence>
<dbReference type="AlphaFoldDB" id="A0A135SXK6"/>
<comment type="caution">
    <text evidence="2">The sequence shown here is derived from an EMBL/GenBank/DDBJ whole genome shotgun (WGS) entry which is preliminary data.</text>
</comment>